<dbReference type="OrthoDB" id="8678477at2"/>
<organism evidence="3 4">
    <name type="scientific">Bordetella genomosp. 1</name>
    <dbReference type="NCBI Taxonomy" id="1395607"/>
    <lineage>
        <taxon>Bacteria</taxon>
        <taxon>Pseudomonadati</taxon>
        <taxon>Pseudomonadota</taxon>
        <taxon>Betaproteobacteria</taxon>
        <taxon>Burkholderiales</taxon>
        <taxon>Alcaligenaceae</taxon>
        <taxon>Bordetella</taxon>
    </lineage>
</organism>
<keyword evidence="2" id="KW-0732">Signal</keyword>
<evidence type="ECO:0000313" key="4">
    <source>
        <dbReference type="Proteomes" id="UP000217005"/>
    </source>
</evidence>
<dbReference type="SUPFAM" id="SSF53850">
    <property type="entry name" value="Periplasmic binding protein-like II"/>
    <property type="match status" value="1"/>
</dbReference>
<evidence type="ECO:0000313" key="3">
    <source>
        <dbReference type="EMBL" id="OZI35880.1"/>
    </source>
</evidence>
<sequence length="322" mass="33450">MQIKQMLSAGALALAAFGGLSAAAQAEAPVRLIVAFPPGGPVDMVGRVLAERLGKELDRQVIVENKAGANGNIGAAFVAKAPADGSVLFLTSVGAVAISPALYKELPYRPDQDFAPVSLVVNNATVFVVNPKNPAKDAADFVKRSQADSQPVAIGSSGVGSIPHLTLEMFTDASKAKVMHVPYKGAAPVINDVMGNQVAGFFGDVPGLIGHIQGGKLKPLGLAAPKRHPLLPDVPTLAEQGIAGVESNNWYGLLAPAATPPATIEKLNQAVRAALSDEATRKRLQAFGAEPAPSTPAELAALMQSDRSKWSGLIERKQIRPE</sequence>
<dbReference type="PANTHER" id="PTHR42928">
    <property type="entry name" value="TRICARBOXYLATE-BINDING PROTEIN"/>
    <property type="match status" value="1"/>
</dbReference>
<dbReference type="AlphaFoldDB" id="A0A261SGE4"/>
<reference evidence="3 4" key="1">
    <citation type="submission" date="2017-05" db="EMBL/GenBank/DDBJ databases">
        <title>Complete and WGS of Bordetella genogroups.</title>
        <authorList>
            <person name="Spilker T."/>
            <person name="LiPuma J."/>
        </authorList>
    </citation>
    <scope>NUCLEOTIDE SEQUENCE [LARGE SCALE GENOMIC DNA]</scope>
    <source>
        <strain evidence="3 4">AU17610</strain>
    </source>
</reference>
<evidence type="ECO:0000256" key="2">
    <source>
        <dbReference type="SAM" id="SignalP"/>
    </source>
</evidence>
<dbReference type="Pfam" id="PF03401">
    <property type="entry name" value="TctC"/>
    <property type="match status" value="1"/>
</dbReference>
<dbReference type="Gene3D" id="3.40.190.10">
    <property type="entry name" value="Periplasmic binding protein-like II"/>
    <property type="match status" value="1"/>
</dbReference>
<name>A0A261SGE4_9BORD</name>
<feature type="signal peptide" evidence="2">
    <location>
        <begin position="1"/>
        <end position="26"/>
    </location>
</feature>
<dbReference type="Gene3D" id="3.40.190.150">
    <property type="entry name" value="Bordetella uptake gene, domain 1"/>
    <property type="match status" value="1"/>
</dbReference>
<evidence type="ECO:0000256" key="1">
    <source>
        <dbReference type="ARBA" id="ARBA00006987"/>
    </source>
</evidence>
<dbReference type="RefSeq" id="WP_094826688.1">
    <property type="nucleotide sequence ID" value="NZ_NEVL01000003.1"/>
</dbReference>
<dbReference type="InterPro" id="IPR042100">
    <property type="entry name" value="Bug_dom1"/>
</dbReference>
<dbReference type="CDD" id="cd07012">
    <property type="entry name" value="PBP2_Bug_TTT"/>
    <property type="match status" value="1"/>
</dbReference>
<dbReference type="Proteomes" id="UP000217005">
    <property type="component" value="Unassembled WGS sequence"/>
</dbReference>
<comment type="similarity">
    <text evidence="1">Belongs to the UPF0065 (bug) family.</text>
</comment>
<comment type="caution">
    <text evidence="3">The sequence shown here is derived from an EMBL/GenBank/DDBJ whole genome shotgun (WGS) entry which is preliminary data.</text>
</comment>
<dbReference type="InterPro" id="IPR005064">
    <property type="entry name" value="BUG"/>
</dbReference>
<protein>
    <submittedName>
        <fullName evidence="3">ABC transporter substrate-binding protein</fullName>
    </submittedName>
</protein>
<accession>A0A261SGE4</accession>
<gene>
    <name evidence="3" type="ORF">CEG14_12595</name>
</gene>
<proteinExistence type="inferred from homology"/>
<dbReference type="EMBL" id="NEVL01000003">
    <property type="protein sequence ID" value="OZI35880.1"/>
    <property type="molecule type" value="Genomic_DNA"/>
</dbReference>
<feature type="chain" id="PRO_5012492400" evidence="2">
    <location>
        <begin position="27"/>
        <end position="322"/>
    </location>
</feature>
<dbReference type="PANTHER" id="PTHR42928:SF5">
    <property type="entry name" value="BLR1237 PROTEIN"/>
    <property type="match status" value="1"/>
</dbReference>
<dbReference type="PIRSF" id="PIRSF017082">
    <property type="entry name" value="YflP"/>
    <property type="match status" value="1"/>
</dbReference>